<comment type="subcellular location">
    <subcellularLocation>
        <location evidence="2">Cytoplasm</location>
    </subcellularLocation>
</comment>
<dbReference type="InterPro" id="IPR057380">
    <property type="entry name" value="UBA_SIK1/2/3"/>
</dbReference>
<keyword evidence="9" id="KW-0547">Nucleotide-binding</keyword>
<evidence type="ECO:0000256" key="11">
    <source>
        <dbReference type="ARBA" id="ARBA00022840"/>
    </source>
</evidence>
<keyword evidence="6" id="KW-0597">Phosphoprotein</keyword>
<dbReference type="PANTHER" id="PTHR24346:SF47">
    <property type="entry name" value="SERINE_THREONINE-PROTEIN KINASE SIK2-RELATED"/>
    <property type="match status" value="1"/>
</dbReference>
<evidence type="ECO:0000256" key="3">
    <source>
        <dbReference type="ARBA" id="ARBA00012513"/>
    </source>
</evidence>
<keyword evidence="8" id="KW-0479">Metal-binding</keyword>
<dbReference type="SMART" id="SM00220">
    <property type="entry name" value="S_TKc"/>
    <property type="match status" value="1"/>
</dbReference>
<dbReference type="PROSITE" id="PS00108">
    <property type="entry name" value="PROTEIN_KINASE_ST"/>
    <property type="match status" value="1"/>
</dbReference>
<reference evidence="18" key="1">
    <citation type="submission" date="2020-10" db="EMBL/GenBank/DDBJ databases">
        <title>Feather gene expression reveals the developmental basis of iridescence in African starlings.</title>
        <authorList>
            <person name="Rubenstein D.R."/>
        </authorList>
    </citation>
    <scope>NUCLEOTIDE SEQUENCE</scope>
    <source>
        <strain evidence="18">SS15</strain>
        <tissue evidence="18">Liver</tissue>
    </source>
</reference>
<comment type="catalytic activity">
    <reaction evidence="14">
        <text>L-seryl-[protein] + ATP = O-phospho-L-seryl-[protein] + ADP + H(+)</text>
        <dbReference type="Rhea" id="RHEA:17989"/>
        <dbReference type="Rhea" id="RHEA-COMP:9863"/>
        <dbReference type="Rhea" id="RHEA-COMP:11604"/>
        <dbReference type="ChEBI" id="CHEBI:15378"/>
        <dbReference type="ChEBI" id="CHEBI:29999"/>
        <dbReference type="ChEBI" id="CHEBI:30616"/>
        <dbReference type="ChEBI" id="CHEBI:83421"/>
        <dbReference type="ChEBI" id="CHEBI:456216"/>
        <dbReference type="EC" id="2.7.11.1"/>
    </reaction>
</comment>
<protein>
    <recommendedName>
        <fullName evidence="3">non-specific serine/threonine protein kinase</fullName>
        <ecNumber evidence="3">2.7.11.1</ecNumber>
    </recommendedName>
</protein>
<keyword evidence="5" id="KW-0723">Serine/threonine-protein kinase</keyword>
<organism evidence="18">
    <name type="scientific">Lamprotornis superbus</name>
    <dbReference type="NCBI Taxonomy" id="245042"/>
    <lineage>
        <taxon>Eukaryota</taxon>
        <taxon>Metazoa</taxon>
        <taxon>Chordata</taxon>
        <taxon>Craniata</taxon>
        <taxon>Vertebrata</taxon>
        <taxon>Euteleostomi</taxon>
        <taxon>Archelosauria</taxon>
        <taxon>Archosauria</taxon>
        <taxon>Dinosauria</taxon>
        <taxon>Saurischia</taxon>
        <taxon>Theropoda</taxon>
        <taxon>Coelurosauria</taxon>
        <taxon>Aves</taxon>
        <taxon>Neognathae</taxon>
        <taxon>Neoaves</taxon>
        <taxon>Telluraves</taxon>
        <taxon>Australaves</taxon>
        <taxon>Passeriformes</taxon>
        <taxon>Sturnidae</taxon>
        <taxon>Lamprotornis</taxon>
    </lineage>
</organism>
<dbReference type="GO" id="GO:0005737">
    <property type="term" value="C:cytoplasm"/>
    <property type="evidence" value="ECO:0007669"/>
    <property type="project" value="UniProtKB-SubCell"/>
</dbReference>
<dbReference type="GO" id="GO:0000226">
    <property type="term" value="P:microtubule cytoskeleton organization"/>
    <property type="evidence" value="ECO:0007669"/>
    <property type="project" value="TreeGrafter"/>
</dbReference>
<dbReference type="Gene3D" id="1.10.510.10">
    <property type="entry name" value="Transferase(Phosphotransferase) domain 1"/>
    <property type="match status" value="1"/>
</dbReference>
<evidence type="ECO:0000256" key="7">
    <source>
        <dbReference type="ARBA" id="ARBA00022679"/>
    </source>
</evidence>
<evidence type="ECO:0000256" key="12">
    <source>
        <dbReference type="ARBA" id="ARBA00022842"/>
    </source>
</evidence>
<evidence type="ECO:0000256" key="5">
    <source>
        <dbReference type="ARBA" id="ARBA00022527"/>
    </source>
</evidence>
<evidence type="ECO:0000256" key="10">
    <source>
        <dbReference type="ARBA" id="ARBA00022777"/>
    </source>
</evidence>
<evidence type="ECO:0000259" key="16">
    <source>
        <dbReference type="PROSITE" id="PS50011"/>
    </source>
</evidence>
<comment type="cofactor">
    <cofactor evidence="1">
        <name>Mg(2+)</name>
        <dbReference type="ChEBI" id="CHEBI:18420"/>
    </cofactor>
</comment>
<dbReference type="InterPro" id="IPR000719">
    <property type="entry name" value="Prot_kinase_dom"/>
</dbReference>
<dbReference type="CDD" id="cd14408">
    <property type="entry name" value="UBA_SIK1"/>
    <property type="match status" value="1"/>
</dbReference>
<dbReference type="AlphaFoldDB" id="A0A835TMZ0"/>
<dbReference type="SUPFAM" id="SSF56112">
    <property type="entry name" value="Protein kinase-like (PK-like)"/>
    <property type="match status" value="1"/>
</dbReference>
<dbReference type="GO" id="GO:0035556">
    <property type="term" value="P:intracellular signal transduction"/>
    <property type="evidence" value="ECO:0007669"/>
    <property type="project" value="TreeGrafter"/>
</dbReference>
<dbReference type="PROSITE" id="PS50011">
    <property type="entry name" value="PROTEIN_KINASE_DOM"/>
    <property type="match status" value="1"/>
</dbReference>
<gene>
    <name evidence="19" type="ORF">IHE44_0004970</name>
    <name evidence="18" type="ORF">IHE44_009937</name>
</gene>
<dbReference type="InterPro" id="IPR015940">
    <property type="entry name" value="UBA"/>
</dbReference>
<dbReference type="CDD" id="cd14071">
    <property type="entry name" value="STKc_SIK"/>
    <property type="match status" value="1"/>
</dbReference>
<feature type="region of interest" description="Disordered" evidence="15">
    <location>
        <begin position="303"/>
        <end position="332"/>
    </location>
</feature>
<dbReference type="PANTHER" id="PTHR24346">
    <property type="entry name" value="MAP/MICROTUBULE AFFINITY-REGULATING KINASE"/>
    <property type="match status" value="1"/>
</dbReference>
<comment type="caution">
    <text evidence="18">The sequence shown here is derived from an EMBL/GenBank/DDBJ whole genome shotgun (WGS) entry which is preliminary data.</text>
</comment>
<evidence type="ECO:0000256" key="14">
    <source>
        <dbReference type="ARBA" id="ARBA00048679"/>
    </source>
</evidence>
<dbReference type="EMBL" id="JADDUC010000404">
    <property type="protein sequence ID" value="KAG0113747.1"/>
    <property type="molecule type" value="Genomic_DNA"/>
</dbReference>
<evidence type="ECO:0000313" key="19">
    <source>
        <dbReference type="EMBL" id="KAI1241497.1"/>
    </source>
</evidence>
<keyword evidence="12" id="KW-0460">Magnesium</keyword>
<evidence type="ECO:0000256" key="8">
    <source>
        <dbReference type="ARBA" id="ARBA00022723"/>
    </source>
</evidence>
<dbReference type="InterPro" id="IPR011009">
    <property type="entry name" value="Kinase-like_dom_sf"/>
</dbReference>
<evidence type="ECO:0000256" key="9">
    <source>
        <dbReference type="ARBA" id="ARBA00022741"/>
    </source>
</evidence>
<dbReference type="Pfam" id="PF23312">
    <property type="entry name" value="UBA_SIK3"/>
    <property type="match status" value="1"/>
</dbReference>
<evidence type="ECO:0000256" key="1">
    <source>
        <dbReference type="ARBA" id="ARBA00001946"/>
    </source>
</evidence>
<evidence type="ECO:0000259" key="17">
    <source>
        <dbReference type="PROSITE" id="PS50030"/>
    </source>
</evidence>
<keyword evidence="10" id="KW-0418">Kinase</keyword>
<keyword evidence="11" id="KW-0067">ATP-binding</keyword>
<dbReference type="InterPro" id="IPR034672">
    <property type="entry name" value="SIK"/>
</dbReference>
<evidence type="ECO:0000256" key="15">
    <source>
        <dbReference type="SAM" id="MobiDB-lite"/>
    </source>
</evidence>
<keyword evidence="7" id="KW-0808">Transferase</keyword>
<evidence type="ECO:0000313" key="20">
    <source>
        <dbReference type="Proteomes" id="UP000618051"/>
    </source>
</evidence>
<dbReference type="GO" id="GO:0005524">
    <property type="term" value="F:ATP binding"/>
    <property type="evidence" value="ECO:0007669"/>
    <property type="project" value="UniProtKB-KW"/>
</dbReference>
<evidence type="ECO:0000256" key="13">
    <source>
        <dbReference type="ARBA" id="ARBA00047899"/>
    </source>
</evidence>
<dbReference type="Pfam" id="PF00069">
    <property type="entry name" value="Pkinase"/>
    <property type="match status" value="1"/>
</dbReference>
<sequence>MPRVAIKIIDKTRLDPSNLEKIYREVQIMKLLNHPHIIKLYQVMETKDMLYIVTEFAKNGEMFDHLTSNGHLSESEARKKFWQILSAVEYCHSHHIVHRDLKTENLLLDANMNIKLADFGFGNFYKSGEPLSTWCGSPPYAAPEVFEGKEYEGPHLDIWSLGVVLYVLVCGSLPFDGPNLPTLRQRVLEGRFRIPYFMSEDCETLIRRMLVVDPTKRITISQIKQHKWMQADPSLQQQQSLSFSMQNYNSNLGDYNEQVLGIMQTLGIDRQRTVESLQNSSYNHFAAIYYLLLERLKEYRSSQVSTRPAAGRQPRPRSSEITNAEMPQDTLTSETLRSSLLYQQPQSLIQPSLQAEMDCDISNPLQPVFFPVDTNFNGLFRNRSISPNSLLETTISEEVRQEKELEDEIKAYDHPICIPSNTSRRHTLAEVTTHFYQHVPPSQPGDPGVAGQALPAGQEPKLRLFVDDPLLESSPGTTRVAGHLSSSRLFISASVGIVISSSASPTEGTSSDSCLTSSSNDSSVALSSCLAGQVMTGSPATVRMTSPFLASQRDAPVLQAQGCMGGASLLPVSFQEGRRASDTSLTQGLKAFRQQLRKNARAKGFLGLNKIKGFARQVCQSSSSSRAARSAMSPFQHTQPNTCMYSSNGSSREGRSLLEEVLQQQRMLQFQHHQLLQTACPQTSQTPAASSISSSDGPGTCKASNSILLSELQRENSFELAFAGSSQLLQPHFFGVSVSPVSSAAHLLDTHLYISSSSSVAPLAAPFSQQQSFSTPSPSYDTVTLQHHGDCEMEDLTSSQLGKFVLVK</sequence>
<dbReference type="EMBL" id="JADDUC020000002">
    <property type="protein sequence ID" value="KAI1241497.1"/>
    <property type="molecule type" value="Genomic_DNA"/>
</dbReference>
<dbReference type="EC" id="2.7.11.1" evidence="3"/>
<dbReference type="PROSITE" id="PS50030">
    <property type="entry name" value="UBA"/>
    <property type="match status" value="1"/>
</dbReference>
<evidence type="ECO:0000313" key="18">
    <source>
        <dbReference type="EMBL" id="KAG0113747.1"/>
    </source>
</evidence>
<dbReference type="GO" id="GO:0050321">
    <property type="term" value="F:tau-protein kinase activity"/>
    <property type="evidence" value="ECO:0007669"/>
    <property type="project" value="TreeGrafter"/>
</dbReference>
<feature type="region of interest" description="Disordered" evidence="15">
    <location>
        <begin position="631"/>
        <end position="651"/>
    </location>
</feature>
<name>A0A835TMZ0_9PASS</name>
<proteinExistence type="predicted"/>
<feature type="domain" description="Protein kinase" evidence="16">
    <location>
        <begin position="1"/>
        <end position="229"/>
    </location>
</feature>
<dbReference type="OrthoDB" id="193931at2759"/>
<dbReference type="FunFam" id="1.10.510.10:FF:000154">
    <property type="entry name" value="Serine/threonine-protein kinase SIK2"/>
    <property type="match status" value="1"/>
</dbReference>
<feature type="compositionally biased region" description="Polar residues" evidence="15">
    <location>
        <begin position="635"/>
        <end position="651"/>
    </location>
</feature>
<evidence type="ECO:0000256" key="6">
    <source>
        <dbReference type="ARBA" id="ARBA00022553"/>
    </source>
</evidence>
<keyword evidence="20" id="KW-1185">Reference proteome</keyword>
<keyword evidence="4" id="KW-0963">Cytoplasm</keyword>
<dbReference type="Proteomes" id="UP000618051">
    <property type="component" value="Unassembled WGS sequence"/>
</dbReference>
<reference evidence="19" key="3">
    <citation type="submission" date="2022-01" db="EMBL/GenBank/DDBJ databases">
        <authorList>
            <person name="Rubenstein D.R."/>
        </authorList>
    </citation>
    <scope>NUCLEOTIDE SEQUENCE</scope>
    <source>
        <strain evidence="19">SS15</strain>
        <tissue evidence="19">Liver</tissue>
    </source>
</reference>
<comment type="catalytic activity">
    <reaction evidence="13">
        <text>L-threonyl-[protein] + ATP = O-phospho-L-threonyl-[protein] + ADP + H(+)</text>
        <dbReference type="Rhea" id="RHEA:46608"/>
        <dbReference type="Rhea" id="RHEA-COMP:11060"/>
        <dbReference type="Rhea" id="RHEA-COMP:11605"/>
        <dbReference type="ChEBI" id="CHEBI:15378"/>
        <dbReference type="ChEBI" id="CHEBI:30013"/>
        <dbReference type="ChEBI" id="CHEBI:30616"/>
        <dbReference type="ChEBI" id="CHEBI:61977"/>
        <dbReference type="ChEBI" id="CHEBI:456216"/>
        <dbReference type="EC" id="2.7.11.1"/>
    </reaction>
</comment>
<accession>A0A835TMZ0</accession>
<reference evidence="19 20" key="2">
    <citation type="journal article" date="2021" name="J. Hered.">
        <title>Feather Gene Expression Elucidates the Developmental Basis of Plumage Iridescence in African Starlings.</title>
        <authorList>
            <person name="Rubenstein D.R."/>
            <person name="Corvelo A."/>
            <person name="MacManes M.D."/>
            <person name="Maia R."/>
            <person name="Narzisi G."/>
            <person name="Rousaki A."/>
            <person name="Vandenabeele P."/>
            <person name="Shawkey M.D."/>
            <person name="Solomon J."/>
        </authorList>
    </citation>
    <scope>NUCLEOTIDE SEQUENCE [LARGE SCALE GENOMIC DNA]</scope>
    <source>
        <strain evidence="19">SS15</strain>
    </source>
</reference>
<feature type="domain" description="UBA" evidence="17">
    <location>
        <begin position="254"/>
        <end position="294"/>
    </location>
</feature>
<dbReference type="InterPro" id="IPR008271">
    <property type="entry name" value="Ser/Thr_kinase_AS"/>
</dbReference>
<evidence type="ECO:0000256" key="4">
    <source>
        <dbReference type="ARBA" id="ARBA00022490"/>
    </source>
</evidence>
<dbReference type="GO" id="GO:0046872">
    <property type="term" value="F:metal ion binding"/>
    <property type="evidence" value="ECO:0007669"/>
    <property type="project" value="UniProtKB-KW"/>
</dbReference>
<evidence type="ECO:0000256" key="2">
    <source>
        <dbReference type="ARBA" id="ARBA00004496"/>
    </source>
</evidence>